<dbReference type="InterPro" id="IPR007627">
    <property type="entry name" value="RNA_pol_sigma70_r2"/>
</dbReference>
<evidence type="ECO:0000259" key="7">
    <source>
        <dbReference type="Pfam" id="PF04542"/>
    </source>
</evidence>
<dbReference type="Gene3D" id="1.10.1740.10">
    <property type="match status" value="1"/>
</dbReference>
<dbReference type="Pfam" id="PF04542">
    <property type="entry name" value="Sigma70_r2"/>
    <property type="match status" value="1"/>
</dbReference>
<protein>
    <submittedName>
        <fullName evidence="9">SigE family RNA polymerase sigma factor</fullName>
    </submittedName>
</protein>
<keyword evidence="3" id="KW-0731">Sigma factor</keyword>
<feature type="compositionally biased region" description="Basic and acidic residues" evidence="6">
    <location>
        <begin position="146"/>
        <end position="163"/>
    </location>
</feature>
<keyword evidence="5" id="KW-0804">Transcription</keyword>
<feature type="domain" description="RNA polymerase sigma factor 70 region 4 type 2" evidence="8">
    <location>
        <begin position="87"/>
        <end position="137"/>
    </location>
</feature>
<dbReference type="PANTHER" id="PTHR43133:SF50">
    <property type="entry name" value="ECF RNA POLYMERASE SIGMA FACTOR SIGM"/>
    <property type="match status" value="1"/>
</dbReference>
<accession>A0ABP8B367</accession>
<keyword evidence="4" id="KW-0238">DNA-binding</keyword>
<dbReference type="CDD" id="cd06171">
    <property type="entry name" value="Sigma70_r4"/>
    <property type="match status" value="1"/>
</dbReference>
<dbReference type="InterPro" id="IPR036388">
    <property type="entry name" value="WH-like_DNA-bd_sf"/>
</dbReference>
<dbReference type="InterPro" id="IPR013249">
    <property type="entry name" value="RNA_pol_sigma70_r4_t2"/>
</dbReference>
<evidence type="ECO:0000259" key="8">
    <source>
        <dbReference type="Pfam" id="PF08281"/>
    </source>
</evidence>
<keyword evidence="2" id="KW-0805">Transcription regulation</keyword>
<proteinExistence type="inferred from homology"/>
<name>A0ABP8B367_9ACTN</name>
<dbReference type="Proteomes" id="UP001501251">
    <property type="component" value="Unassembled WGS sequence"/>
</dbReference>
<feature type="region of interest" description="Disordered" evidence="6">
    <location>
        <begin position="146"/>
        <end position="169"/>
    </location>
</feature>
<evidence type="ECO:0000256" key="6">
    <source>
        <dbReference type="SAM" id="MobiDB-lite"/>
    </source>
</evidence>
<dbReference type="NCBIfam" id="TIGR02937">
    <property type="entry name" value="sigma70-ECF"/>
    <property type="match status" value="1"/>
</dbReference>
<feature type="domain" description="RNA polymerase sigma-70 region 2" evidence="7">
    <location>
        <begin position="2"/>
        <end position="61"/>
    </location>
</feature>
<dbReference type="InterPro" id="IPR013324">
    <property type="entry name" value="RNA_pol_sigma_r3/r4-like"/>
</dbReference>
<dbReference type="SUPFAM" id="SSF88659">
    <property type="entry name" value="Sigma3 and sigma4 domains of RNA polymerase sigma factors"/>
    <property type="match status" value="1"/>
</dbReference>
<evidence type="ECO:0000256" key="2">
    <source>
        <dbReference type="ARBA" id="ARBA00023015"/>
    </source>
</evidence>
<dbReference type="Pfam" id="PF08281">
    <property type="entry name" value="Sigma70_r4_2"/>
    <property type="match status" value="1"/>
</dbReference>
<dbReference type="EMBL" id="BAABAQ010000008">
    <property type="protein sequence ID" value="GAA4197011.1"/>
    <property type="molecule type" value="Genomic_DNA"/>
</dbReference>
<dbReference type="PANTHER" id="PTHR43133">
    <property type="entry name" value="RNA POLYMERASE ECF-TYPE SIGMA FACTO"/>
    <property type="match status" value="1"/>
</dbReference>
<comment type="similarity">
    <text evidence="1">Belongs to the sigma-70 factor family. ECF subfamily.</text>
</comment>
<evidence type="ECO:0000256" key="4">
    <source>
        <dbReference type="ARBA" id="ARBA00023125"/>
    </source>
</evidence>
<evidence type="ECO:0000256" key="1">
    <source>
        <dbReference type="ARBA" id="ARBA00010641"/>
    </source>
</evidence>
<keyword evidence="10" id="KW-1185">Reference proteome</keyword>
<gene>
    <name evidence="9" type="ORF">GCM10022252_45280</name>
</gene>
<reference evidence="10" key="1">
    <citation type="journal article" date="2019" name="Int. J. Syst. Evol. Microbiol.">
        <title>The Global Catalogue of Microorganisms (GCM) 10K type strain sequencing project: providing services to taxonomists for standard genome sequencing and annotation.</title>
        <authorList>
            <consortium name="The Broad Institute Genomics Platform"/>
            <consortium name="The Broad Institute Genome Sequencing Center for Infectious Disease"/>
            <person name="Wu L."/>
            <person name="Ma J."/>
        </authorList>
    </citation>
    <scope>NUCLEOTIDE SEQUENCE [LARGE SCALE GENOMIC DNA]</scope>
    <source>
        <strain evidence="10">JCM 17388</strain>
    </source>
</reference>
<evidence type="ECO:0000256" key="3">
    <source>
        <dbReference type="ARBA" id="ARBA00023082"/>
    </source>
</evidence>
<comment type="caution">
    <text evidence="9">The sequence shown here is derived from an EMBL/GenBank/DDBJ whole genome shotgun (WGS) entry which is preliminary data.</text>
</comment>
<evidence type="ECO:0000313" key="9">
    <source>
        <dbReference type="EMBL" id="GAA4197011.1"/>
    </source>
</evidence>
<dbReference type="InterPro" id="IPR013325">
    <property type="entry name" value="RNA_pol_sigma_r2"/>
</dbReference>
<organism evidence="9 10">
    <name type="scientific">Streptosporangium oxazolinicum</name>
    <dbReference type="NCBI Taxonomy" id="909287"/>
    <lineage>
        <taxon>Bacteria</taxon>
        <taxon>Bacillati</taxon>
        <taxon>Actinomycetota</taxon>
        <taxon>Actinomycetes</taxon>
        <taxon>Streptosporangiales</taxon>
        <taxon>Streptosporangiaceae</taxon>
        <taxon>Streptosporangium</taxon>
    </lineage>
</organism>
<evidence type="ECO:0000313" key="10">
    <source>
        <dbReference type="Proteomes" id="UP001501251"/>
    </source>
</evidence>
<dbReference type="InterPro" id="IPR014284">
    <property type="entry name" value="RNA_pol_sigma-70_dom"/>
</dbReference>
<sequence length="169" mass="19523">MLRRIAFRLSGDWYEADDLVQRALLALHRHWDGLDRRDHIQAYARQIMRRLLISDRRAMRWSREVLIGAPPDPTSALDPCALVNERMVLMDALATLGPRQRATIFLRFWEDRSVEDTARVMGNESSTVRSQTVRALSILRSALETQETREGPCEDTATREDTCWTRQAG</sequence>
<dbReference type="InterPro" id="IPR039425">
    <property type="entry name" value="RNA_pol_sigma-70-like"/>
</dbReference>
<dbReference type="Gene3D" id="1.10.10.10">
    <property type="entry name" value="Winged helix-like DNA-binding domain superfamily/Winged helix DNA-binding domain"/>
    <property type="match status" value="1"/>
</dbReference>
<dbReference type="SUPFAM" id="SSF88946">
    <property type="entry name" value="Sigma2 domain of RNA polymerase sigma factors"/>
    <property type="match status" value="1"/>
</dbReference>
<evidence type="ECO:0000256" key="5">
    <source>
        <dbReference type="ARBA" id="ARBA00023163"/>
    </source>
</evidence>